<feature type="region of interest" description="Disordered" evidence="2">
    <location>
        <begin position="270"/>
        <end position="332"/>
    </location>
</feature>
<evidence type="ECO:0000256" key="1">
    <source>
        <dbReference type="PROSITE-ProRule" id="PRU00497"/>
    </source>
</evidence>
<evidence type="ECO:0000313" key="4">
    <source>
        <dbReference type="EMBL" id="QBP34368.1"/>
    </source>
</evidence>
<reference evidence="4" key="1">
    <citation type="submission" date="2018-09" db="EMBL/GenBank/DDBJ databases">
        <title>Discovery of novel thrips vector proteins that bind to the plant bunyavirus, tomato spotted wilt virus.</title>
        <authorList>
            <person name="Badillo-Vargas I.E."/>
            <person name="Chen Y."/>
            <person name="Martin K.M."/>
            <person name="Rotenberg D."/>
            <person name="Whitfield A.E."/>
        </authorList>
    </citation>
    <scope>NUCLEOTIDE SEQUENCE</scope>
</reference>
<dbReference type="AlphaFoldDB" id="A0A482JNJ7"/>
<keyword evidence="1" id="KW-0193">Cuticle</keyword>
<organism evidence="4">
    <name type="scientific">Frankliniella occidentalis</name>
    <name type="common">Western flower thrips</name>
    <name type="synonym">Euthrips occidentalis</name>
    <dbReference type="NCBI Taxonomy" id="133901"/>
    <lineage>
        <taxon>Eukaryota</taxon>
        <taxon>Metazoa</taxon>
        <taxon>Ecdysozoa</taxon>
        <taxon>Arthropoda</taxon>
        <taxon>Hexapoda</taxon>
        <taxon>Insecta</taxon>
        <taxon>Pterygota</taxon>
        <taxon>Neoptera</taxon>
        <taxon>Paraneoptera</taxon>
        <taxon>Thysanoptera</taxon>
        <taxon>Terebrantia</taxon>
        <taxon>Thripoidea</taxon>
        <taxon>Thripidae</taxon>
        <taxon>Frankliniella</taxon>
    </lineage>
</organism>
<dbReference type="InterPro" id="IPR050468">
    <property type="entry name" value="Cuticle_Struct_Prot"/>
</dbReference>
<sequence>MLPSLAIVLASLCAVARARFGGALGGYNLAQTSQYHIQTDEGPERYFRYQTDSGQYRKEKRLEDGTVVGTYGWVDADGYLRLRDYVADNQGYRTVRTKKMWVGDEPIGRAVASAKYAPSQGGVGVANAIIPNPTPSPYDVVYQPGQSVAPPETVYVTPPSPYGVRVSTPAAYLPPATSYLPPYSSTPRPYYPSSTPAVSLVSSTPRPYYPTSTPAVVGSTPRPYYPSTPAVSVVSSTPRPVVVSSTPRPYYPTSSSKPFVVVSSTPAPSYASASATPSIPDATPSPIRGDDATAYSAPSAPLRPYSSSSSSSGSSSRPHPFHRGYSSNLYDHAVPPRRGYISELPGTYDANSNSVIPEYDGIAVTHNGFRYYLPRQYQEEENLPGDRKAGSFGYVDPFGIRRVIYYNTSPGSGFQVRKNNRYVGFNSTPYDPRY</sequence>
<dbReference type="PANTHER" id="PTHR10380">
    <property type="entry name" value="CUTICLE PROTEIN"/>
    <property type="match status" value="1"/>
</dbReference>
<dbReference type="PANTHER" id="PTHR10380:SF206">
    <property type="entry name" value="GH27759P"/>
    <property type="match status" value="1"/>
</dbReference>
<protein>
    <submittedName>
        <fullName evidence="4">Cuticle protein</fullName>
    </submittedName>
</protein>
<feature type="compositionally biased region" description="Low complexity" evidence="2">
    <location>
        <begin position="225"/>
        <end position="257"/>
    </location>
</feature>
<evidence type="ECO:0000256" key="2">
    <source>
        <dbReference type="SAM" id="MobiDB-lite"/>
    </source>
</evidence>
<feature type="chain" id="PRO_5019785158" evidence="3">
    <location>
        <begin position="19"/>
        <end position="434"/>
    </location>
</feature>
<accession>A0A482JNJ7</accession>
<feature type="compositionally biased region" description="Low complexity" evidence="2">
    <location>
        <begin position="202"/>
        <end position="214"/>
    </location>
</feature>
<dbReference type="EMBL" id="MH884758">
    <property type="protein sequence ID" value="QBP34368.1"/>
    <property type="molecule type" value="mRNA"/>
</dbReference>
<proteinExistence type="evidence at transcript level"/>
<dbReference type="GO" id="GO:0062129">
    <property type="term" value="C:chitin-based extracellular matrix"/>
    <property type="evidence" value="ECO:0007669"/>
    <property type="project" value="TreeGrafter"/>
</dbReference>
<evidence type="ECO:0000256" key="3">
    <source>
        <dbReference type="SAM" id="SignalP"/>
    </source>
</evidence>
<name>A0A482JNJ7_FRAOC</name>
<feature type="compositionally biased region" description="Low complexity" evidence="2">
    <location>
        <begin position="270"/>
        <end position="280"/>
    </location>
</feature>
<feature type="signal peptide" evidence="3">
    <location>
        <begin position="1"/>
        <end position="18"/>
    </location>
</feature>
<dbReference type="GO" id="GO:0008010">
    <property type="term" value="F:structural constituent of chitin-based larval cuticle"/>
    <property type="evidence" value="ECO:0007669"/>
    <property type="project" value="TreeGrafter"/>
</dbReference>
<dbReference type="Pfam" id="PF00379">
    <property type="entry name" value="Chitin_bind_4"/>
    <property type="match status" value="1"/>
</dbReference>
<dbReference type="InterPro" id="IPR000618">
    <property type="entry name" value="Insect_cuticle"/>
</dbReference>
<dbReference type="PROSITE" id="PS51155">
    <property type="entry name" value="CHIT_BIND_RR_2"/>
    <property type="match status" value="2"/>
</dbReference>
<feature type="compositionally biased region" description="Low complexity" evidence="2">
    <location>
        <begin position="295"/>
        <end position="318"/>
    </location>
</feature>
<keyword evidence="3" id="KW-0732">Signal</keyword>
<feature type="region of interest" description="Disordered" evidence="2">
    <location>
        <begin position="202"/>
        <end position="257"/>
    </location>
</feature>